<dbReference type="AlphaFoldDB" id="W4HKA5"/>
<dbReference type="InterPro" id="IPR001296">
    <property type="entry name" value="Glyco_trans_1"/>
</dbReference>
<name>W4HKA5_9RHOB</name>
<dbReference type="Proteomes" id="UP000019063">
    <property type="component" value="Unassembled WGS sequence"/>
</dbReference>
<reference evidence="3 4" key="1">
    <citation type="journal article" date="2014" name="Antonie Van Leeuwenhoek">
        <title>Roseivivax atlanticus sp. nov., isolated from surface seawater of the Atlantic Ocean.</title>
        <authorList>
            <person name="Li G."/>
            <person name="Lai Q."/>
            <person name="Liu X."/>
            <person name="Sun F."/>
            <person name="Shao Z."/>
        </authorList>
    </citation>
    <scope>NUCLEOTIDE SEQUENCE [LARGE SCALE GENOMIC DNA]</scope>
    <source>
        <strain evidence="3 4">22II-s10s</strain>
    </source>
</reference>
<dbReference type="SUPFAM" id="SSF53756">
    <property type="entry name" value="UDP-Glycosyltransferase/glycogen phosphorylase"/>
    <property type="match status" value="1"/>
</dbReference>
<feature type="domain" description="Glycosyl transferase family 1" evidence="1">
    <location>
        <begin position="316"/>
        <end position="480"/>
    </location>
</feature>
<dbReference type="PATRIC" id="fig|1317118.6.peg.2045"/>
<dbReference type="PANTHER" id="PTHR12526">
    <property type="entry name" value="GLYCOSYLTRANSFERASE"/>
    <property type="match status" value="1"/>
</dbReference>
<keyword evidence="4" id="KW-1185">Reference proteome</keyword>
<protein>
    <submittedName>
        <fullName evidence="3">ABC transporter permease</fullName>
    </submittedName>
</protein>
<evidence type="ECO:0000259" key="2">
    <source>
        <dbReference type="Pfam" id="PF11997"/>
    </source>
</evidence>
<dbReference type="STRING" id="1379903.ATO8_09928"/>
<gene>
    <name evidence="3" type="ORF">ATO8_09928</name>
</gene>
<evidence type="ECO:0000313" key="3">
    <source>
        <dbReference type="EMBL" id="ETW12853.1"/>
    </source>
</evidence>
<evidence type="ECO:0000313" key="4">
    <source>
        <dbReference type="Proteomes" id="UP000019063"/>
    </source>
</evidence>
<dbReference type="eggNOG" id="COG0438">
    <property type="taxonomic scope" value="Bacteria"/>
</dbReference>
<dbReference type="Gene3D" id="3.40.50.2000">
    <property type="entry name" value="Glycogen Phosphorylase B"/>
    <property type="match status" value="2"/>
</dbReference>
<proteinExistence type="predicted"/>
<accession>W4HKA5</accession>
<sequence length="505" mass="55140">MSSAIEAPQADVCIVVEGCYPFVAGGVSSWLDWLIRTQPETTFSVVALTADAQPRDLKYELPDNVVGLQTLPLSPPSRRPRPGRPEIDGDAYGEALTRLWARGDPQAFDELADLARRPVRRRHFGLGTPARRPDHADLVSSSPAWTAIETCARALAPEAPLSDVFWAWRTLVGGLMSVLTAPVPKARVYHAISTGYAGLYAARAARETGGRAAITEHGIYTNERRIDLVMAGWLSDRVHKGFRLDDTRREVRDLWTHMFEGFARVAYARTDRITTLYGANQTFQRALGAEEDRLSVIPNGIALQKFEGLTPVTGKPRPVVGLIGRVVPIKDIEACIRAAAVVRDAVPDVEWLIIGPTEEDEDYFAACQRRVVELKLEDTVRFTGRMNIFDILPSLDVMLLTSISEAQPLVLLEAGAARIPCVATDVGSCREILEGPPGEDPPLGRGGFVAPPMDPDALGAAVLKLLEDPELRRSCGETLRARVEAGFTSEASAARYAALYRELAA</sequence>
<evidence type="ECO:0000259" key="1">
    <source>
        <dbReference type="Pfam" id="PF00534"/>
    </source>
</evidence>
<dbReference type="Pfam" id="PF11997">
    <property type="entry name" value="DUF3492"/>
    <property type="match status" value="1"/>
</dbReference>
<comment type="caution">
    <text evidence="3">The sequence shown here is derived from an EMBL/GenBank/DDBJ whole genome shotgun (WGS) entry which is preliminary data.</text>
</comment>
<dbReference type="NCBIfam" id="NF038011">
    <property type="entry name" value="PelF"/>
    <property type="match status" value="1"/>
</dbReference>
<feature type="domain" description="DUF3492" evidence="2">
    <location>
        <begin position="10"/>
        <end position="292"/>
    </location>
</feature>
<dbReference type="InterPro" id="IPR047691">
    <property type="entry name" value="PelF-like"/>
</dbReference>
<organism evidence="3 4">
    <name type="scientific">Roseivivax marinus</name>
    <dbReference type="NCBI Taxonomy" id="1379903"/>
    <lineage>
        <taxon>Bacteria</taxon>
        <taxon>Pseudomonadati</taxon>
        <taxon>Pseudomonadota</taxon>
        <taxon>Alphaproteobacteria</taxon>
        <taxon>Rhodobacterales</taxon>
        <taxon>Roseobacteraceae</taxon>
        <taxon>Roseivivax</taxon>
    </lineage>
</organism>
<dbReference type="RefSeq" id="WP_043844237.1">
    <property type="nucleotide sequence ID" value="NZ_AQQW01000005.1"/>
</dbReference>
<dbReference type="Pfam" id="PF00534">
    <property type="entry name" value="Glycos_transf_1"/>
    <property type="match status" value="1"/>
</dbReference>
<dbReference type="PANTHER" id="PTHR12526:SF608">
    <property type="entry name" value="PELF"/>
    <property type="match status" value="1"/>
</dbReference>
<dbReference type="EMBL" id="AQQW01000005">
    <property type="protein sequence ID" value="ETW12853.1"/>
    <property type="molecule type" value="Genomic_DNA"/>
</dbReference>
<dbReference type="InterPro" id="IPR022622">
    <property type="entry name" value="DUF3492"/>
</dbReference>